<dbReference type="InterPro" id="IPR036909">
    <property type="entry name" value="Cyt_c-like_dom_sf"/>
</dbReference>
<dbReference type="RefSeq" id="WP_189049582.1">
    <property type="nucleotide sequence ID" value="NZ_BMJQ01000011.1"/>
</dbReference>
<sequence length="154" mass="16051">MTGHQKLALAALLAVVCAAASAADAPPISPPLISPPATSTPPTTAPSAGVLSIATPPNTSPPMFSATSPAARRIAIPHDEPELPALPGRDAFVSNCVICHSPRYVSAQPNFQRAVWTAEVNKMIKVYGAPIAPEDVPKIVDYLVAWNGQEDKKP</sequence>
<feature type="chain" id="PRO_5035168001" description="Cytochrome c" evidence="1">
    <location>
        <begin position="23"/>
        <end position="154"/>
    </location>
</feature>
<feature type="signal peptide" evidence="1">
    <location>
        <begin position="1"/>
        <end position="22"/>
    </location>
</feature>
<dbReference type="GO" id="GO:0009055">
    <property type="term" value="F:electron transfer activity"/>
    <property type="evidence" value="ECO:0007669"/>
    <property type="project" value="InterPro"/>
</dbReference>
<name>A0A8J2YXJ9_9PROT</name>
<reference evidence="2" key="1">
    <citation type="journal article" date="2014" name="Int. J. Syst. Evol. Microbiol.">
        <title>Complete genome sequence of Corynebacterium casei LMG S-19264T (=DSM 44701T), isolated from a smear-ripened cheese.</title>
        <authorList>
            <consortium name="US DOE Joint Genome Institute (JGI-PGF)"/>
            <person name="Walter F."/>
            <person name="Albersmeier A."/>
            <person name="Kalinowski J."/>
            <person name="Ruckert C."/>
        </authorList>
    </citation>
    <scope>NUCLEOTIDE SEQUENCE</scope>
    <source>
        <strain evidence="2">CGMCC 1.15725</strain>
    </source>
</reference>
<evidence type="ECO:0000256" key="1">
    <source>
        <dbReference type="SAM" id="SignalP"/>
    </source>
</evidence>
<keyword evidence="1" id="KW-0732">Signal</keyword>
<keyword evidence="3" id="KW-1185">Reference proteome</keyword>
<dbReference type="Proteomes" id="UP000646365">
    <property type="component" value="Unassembled WGS sequence"/>
</dbReference>
<protein>
    <recommendedName>
        <fullName evidence="4">Cytochrome c</fullName>
    </recommendedName>
</protein>
<evidence type="ECO:0000313" key="2">
    <source>
        <dbReference type="EMBL" id="GGF32176.1"/>
    </source>
</evidence>
<proteinExistence type="predicted"/>
<reference evidence="2" key="2">
    <citation type="submission" date="2020-09" db="EMBL/GenBank/DDBJ databases">
        <authorList>
            <person name="Sun Q."/>
            <person name="Zhou Y."/>
        </authorList>
    </citation>
    <scope>NUCLEOTIDE SEQUENCE</scope>
    <source>
        <strain evidence="2">CGMCC 1.15725</strain>
    </source>
</reference>
<evidence type="ECO:0000313" key="3">
    <source>
        <dbReference type="Proteomes" id="UP000646365"/>
    </source>
</evidence>
<organism evidence="2 3">
    <name type="scientific">Aliidongia dinghuensis</name>
    <dbReference type="NCBI Taxonomy" id="1867774"/>
    <lineage>
        <taxon>Bacteria</taxon>
        <taxon>Pseudomonadati</taxon>
        <taxon>Pseudomonadota</taxon>
        <taxon>Alphaproteobacteria</taxon>
        <taxon>Rhodospirillales</taxon>
        <taxon>Dongiaceae</taxon>
        <taxon>Aliidongia</taxon>
    </lineage>
</organism>
<comment type="caution">
    <text evidence="2">The sequence shown here is derived from an EMBL/GenBank/DDBJ whole genome shotgun (WGS) entry which is preliminary data.</text>
</comment>
<dbReference type="SUPFAM" id="SSF46626">
    <property type="entry name" value="Cytochrome c"/>
    <property type="match status" value="1"/>
</dbReference>
<accession>A0A8J2YXJ9</accession>
<dbReference type="Gene3D" id="1.10.760.10">
    <property type="entry name" value="Cytochrome c-like domain"/>
    <property type="match status" value="1"/>
</dbReference>
<evidence type="ECO:0008006" key="4">
    <source>
        <dbReference type="Google" id="ProtNLM"/>
    </source>
</evidence>
<dbReference type="AlphaFoldDB" id="A0A8J2YXJ9"/>
<dbReference type="GO" id="GO:0020037">
    <property type="term" value="F:heme binding"/>
    <property type="evidence" value="ECO:0007669"/>
    <property type="project" value="InterPro"/>
</dbReference>
<dbReference type="EMBL" id="BMJQ01000011">
    <property type="protein sequence ID" value="GGF32176.1"/>
    <property type="molecule type" value="Genomic_DNA"/>
</dbReference>
<gene>
    <name evidence="2" type="ORF">GCM10011611_42940</name>
</gene>